<evidence type="ECO:0000313" key="4">
    <source>
        <dbReference type="EMBL" id="AQZ50187.1"/>
    </source>
</evidence>
<evidence type="ECO:0000256" key="2">
    <source>
        <dbReference type="ARBA" id="ARBA00022963"/>
    </source>
</evidence>
<evidence type="ECO:0000313" key="5">
    <source>
        <dbReference type="Proteomes" id="UP000191135"/>
    </source>
</evidence>
<dbReference type="PANTHER" id="PTHR10272">
    <property type="entry name" value="PLATELET-ACTIVATING FACTOR ACETYLHYDROLASE"/>
    <property type="match status" value="1"/>
</dbReference>
<dbReference type="EMBL" id="CP020330">
    <property type="protein sequence ID" value="AQZ50187.1"/>
    <property type="molecule type" value="Genomic_DNA"/>
</dbReference>
<dbReference type="GO" id="GO:0016042">
    <property type="term" value="P:lipid catabolic process"/>
    <property type="evidence" value="ECO:0007669"/>
    <property type="project" value="UniProtKB-KW"/>
</dbReference>
<keyword evidence="2" id="KW-0442">Lipid degradation</keyword>
<dbReference type="AlphaFoldDB" id="A0A1U9YXM1"/>
<dbReference type="OrthoDB" id="339159at2"/>
<dbReference type="PANTHER" id="PTHR10272:SF0">
    <property type="entry name" value="PLATELET-ACTIVATING FACTOR ACETYLHYDROLASE"/>
    <property type="match status" value="1"/>
</dbReference>
<dbReference type="Proteomes" id="UP000191135">
    <property type="component" value="Chromosome"/>
</dbReference>
<dbReference type="SUPFAM" id="SSF53474">
    <property type="entry name" value="alpha/beta-Hydrolases"/>
    <property type="match status" value="1"/>
</dbReference>
<name>A0A1U9YXM1_9HYPH</name>
<dbReference type="KEGG" id="mmed:Mame_00811"/>
<dbReference type="RefSeq" id="WP_018065310.1">
    <property type="nucleotide sequence ID" value="NZ_AQWH01000012.1"/>
</dbReference>
<keyword evidence="1 4" id="KW-0378">Hydrolase</keyword>
<gene>
    <name evidence="4" type="ORF">Mame_00811</name>
</gene>
<keyword evidence="5" id="KW-1185">Reference proteome</keyword>
<dbReference type="InterPro" id="IPR029058">
    <property type="entry name" value="AB_hydrolase_fold"/>
</dbReference>
<organism evidence="4 5">
    <name type="scientific">Martelella mediterranea DSM 17316</name>
    <dbReference type="NCBI Taxonomy" id="1122214"/>
    <lineage>
        <taxon>Bacteria</taxon>
        <taxon>Pseudomonadati</taxon>
        <taxon>Pseudomonadota</taxon>
        <taxon>Alphaproteobacteria</taxon>
        <taxon>Hyphomicrobiales</taxon>
        <taxon>Aurantimonadaceae</taxon>
        <taxon>Martelella</taxon>
    </lineage>
</organism>
<sequence>MDAKDWPGEASAVSTVRFEIEDRDARLPLVCRYPAEGQAKGIVVFCHGLGGHGGDHVELSTFLASHGYLVIHPTFPDGAAALAAVARELGFAPDGPEVSKWIIFPPLRDRMFQILHTPHYWMERIRIVAAVMDNLAAIQAKTIGASSTPLPAAIAGHSFGAYTSQLLTGAEIDMPGEGPRSFRDRRFSAAVLLSGQGRGQQGLREGSWDAMDGPVLAVTGTLDGGAKGQDWNWKTEPFHHAPAGDKYLAVLEEADHFLGGMTDNDPTPGHPGQREAVSMLTLAFLDAHLADDQNARAWLTALDDRIADWPAQFMRK</sequence>
<accession>A0A1U9YXM1</accession>
<dbReference type="eggNOG" id="COG4188">
    <property type="taxonomic scope" value="Bacteria"/>
</dbReference>
<evidence type="ECO:0000256" key="3">
    <source>
        <dbReference type="ARBA" id="ARBA00023098"/>
    </source>
</evidence>
<reference evidence="4 5" key="1">
    <citation type="submission" date="2017-03" db="EMBL/GenBank/DDBJ databases">
        <title>Foreign affairs: Plasmid Transfer between Roseobacters and Rhizobia.</title>
        <authorList>
            <person name="Bartling P."/>
            <person name="Bunk B."/>
            <person name="Overmann J."/>
            <person name="Brinkmann H."/>
            <person name="Petersen J."/>
        </authorList>
    </citation>
    <scope>NUCLEOTIDE SEQUENCE [LARGE SCALE GENOMIC DNA]</scope>
    <source>
        <strain evidence="4 5">MACL11</strain>
    </source>
</reference>
<dbReference type="Gene3D" id="3.40.50.1820">
    <property type="entry name" value="alpha/beta hydrolase"/>
    <property type="match status" value="1"/>
</dbReference>
<dbReference type="GO" id="GO:0003847">
    <property type="term" value="F:1-alkyl-2-acetylglycerophosphocholine esterase activity"/>
    <property type="evidence" value="ECO:0007669"/>
    <property type="project" value="TreeGrafter"/>
</dbReference>
<evidence type="ECO:0000256" key="1">
    <source>
        <dbReference type="ARBA" id="ARBA00022801"/>
    </source>
</evidence>
<proteinExistence type="predicted"/>
<keyword evidence="3" id="KW-0443">Lipid metabolism</keyword>
<dbReference type="STRING" id="1122214.Mame_00811"/>
<protein>
    <submittedName>
        <fullName evidence="4">Putative dienelactone hydrolase</fullName>
    </submittedName>
</protein>